<comment type="caution">
    <text evidence="2">The sequence shown here is derived from an EMBL/GenBank/DDBJ whole genome shotgun (WGS) entry which is preliminary data.</text>
</comment>
<protein>
    <submittedName>
        <fullName evidence="2">Uncharacterized protein</fullName>
    </submittedName>
</protein>
<reference evidence="3" key="1">
    <citation type="journal article" date="2019" name="Int. J. Syst. Evol. Microbiol.">
        <title>The Global Catalogue of Microorganisms (GCM) 10K type strain sequencing project: providing services to taxonomists for standard genome sequencing and annotation.</title>
        <authorList>
            <consortium name="The Broad Institute Genomics Platform"/>
            <consortium name="The Broad Institute Genome Sequencing Center for Infectious Disease"/>
            <person name="Wu L."/>
            <person name="Ma J."/>
        </authorList>
    </citation>
    <scope>NUCLEOTIDE SEQUENCE [LARGE SCALE GENOMIC DNA]</scope>
    <source>
        <strain evidence="3">KCTC 23314</strain>
    </source>
</reference>
<evidence type="ECO:0000313" key="3">
    <source>
        <dbReference type="Proteomes" id="UP000626210"/>
    </source>
</evidence>
<proteinExistence type="predicted"/>
<evidence type="ECO:0000256" key="1">
    <source>
        <dbReference type="SAM" id="MobiDB-lite"/>
    </source>
</evidence>
<feature type="region of interest" description="Disordered" evidence="1">
    <location>
        <begin position="1"/>
        <end position="21"/>
    </location>
</feature>
<gene>
    <name evidence="2" type="ORF">GCM10007320_27480</name>
</gene>
<sequence>MPPATTGQTAPSGKSSGAPTSVQVAGWRTVVVLMSNVHGADAPPAVHAAGSQANGPKAAEQAMRADAAERALPGRWRRPLEGGWNFYTQ</sequence>
<evidence type="ECO:0000313" key="2">
    <source>
        <dbReference type="EMBL" id="GHC83673.1"/>
    </source>
</evidence>
<keyword evidence="3" id="KW-1185">Reference proteome</keyword>
<name>A0ABQ3G1R3_9BURK</name>
<dbReference type="EMBL" id="BMYK01000007">
    <property type="protein sequence ID" value="GHC83673.1"/>
    <property type="molecule type" value="Genomic_DNA"/>
</dbReference>
<accession>A0ABQ3G1R3</accession>
<dbReference type="Proteomes" id="UP000626210">
    <property type="component" value="Unassembled WGS sequence"/>
</dbReference>
<organism evidence="2 3">
    <name type="scientific">Pseudorhodoferax aquiterrae</name>
    <dbReference type="NCBI Taxonomy" id="747304"/>
    <lineage>
        <taxon>Bacteria</taxon>
        <taxon>Pseudomonadati</taxon>
        <taxon>Pseudomonadota</taxon>
        <taxon>Betaproteobacteria</taxon>
        <taxon>Burkholderiales</taxon>
        <taxon>Comamonadaceae</taxon>
    </lineage>
</organism>